<dbReference type="RefSeq" id="WP_204936583.1">
    <property type="nucleotide sequence ID" value="NZ_JAFBBC010000001.1"/>
</dbReference>
<dbReference type="EMBL" id="JAFBBC010000001">
    <property type="protein sequence ID" value="MBM7408771.1"/>
    <property type="molecule type" value="Genomic_DNA"/>
</dbReference>
<proteinExistence type="predicted"/>
<organism evidence="2 3">
    <name type="scientific">Methanococcus maripaludis</name>
    <name type="common">Methanococcus deltae</name>
    <dbReference type="NCBI Taxonomy" id="39152"/>
    <lineage>
        <taxon>Archaea</taxon>
        <taxon>Methanobacteriati</taxon>
        <taxon>Methanobacteriota</taxon>
        <taxon>Methanomada group</taxon>
        <taxon>Methanococci</taxon>
        <taxon>Methanococcales</taxon>
        <taxon>Methanococcaceae</taxon>
        <taxon>Methanococcus</taxon>
    </lineage>
</organism>
<dbReference type="EMBL" id="JAGINF010000001">
    <property type="protein sequence ID" value="MBP2219060.1"/>
    <property type="molecule type" value="Genomic_DNA"/>
</dbReference>
<gene>
    <name evidence="1" type="ORF">HNP85_000443</name>
    <name evidence="2" type="ORF">J2745_000535</name>
</gene>
<dbReference type="Proteomes" id="UP000742560">
    <property type="component" value="Unassembled WGS sequence"/>
</dbReference>
<evidence type="ECO:0000313" key="2">
    <source>
        <dbReference type="EMBL" id="MBP2219060.1"/>
    </source>
</evidence>
<comment type="caution">
    <text evidence="2">The sequence shown here is derived from an EMBL/GenBank/DDBJ whole genome shotgun (WGS) entry which is preliminary data.</text>
</comment>
<reference evidence="1" key="1">
    <citation type="submission" date="2021-01" db="EMBL/GenBank/DDBJ databases">
        <title>Genomic Encyclopedia of Type Strains, Phase IV (KMG-V): Genome sequencing to study the core and pangenomes of soil and plant-associated prokaryotes.</title>
        <authorList>
            <person name="Whitman W."/>
        </authorList>
    </citation>
    <scope>NUCLEOTIDE SEQUENCE</scope>
    <source>
        <strain evidence="1">RC</strain>
    </source>
</reference>
<dbReference type="AlphaFoldDB" id="A0A8T4H2M7"/>
<sequence>MTETSGFFQTNEAVKRTYKSQQMADFIASFLSNGVRALGTNLQVTCDGTDRVAHVSAGRAVIEGCWYSSDEEVTFTLDEADATYGRIDRIVLRLDKGSTEISAVKLAVLKGTPASTPAPVDLTREGDIYEISLAQILVPAGSSTVPAENVTDEREDTEVCGIMHSSNQEDALDIWVDERETDFNSWYQSVQNTALDRKSLLKREIIFGKHFSY</sequence>
<name>A0A8T4H2M7_METMI</name>
<evidence type="ECO:0000313" key="1">
    <source>
        <dbReference type="EMBL" id="MBM7408771.1"/>
    </source>
</evidence>
<reference evidence="2" key="2">
    <citation type="submission" date="2021-03" db="EMBL/GenBank/DDBJ databases">
        <title>Genomic Encyclopedia of Type Strains, Phase IV (KMG-IV): sequencing the most valuable type-strain genomes for metagenomic binning, comparative biology and taxonomic classification.</title>
        <authorList>
            <person name="Goeker M."/>
        </authorList>
    </citation>
    <scope>NUCLEOTIDE SEQUENCE</scope>
    <source>
        <strain evidence="2">DSM 2771</strain>
    </source>
</reference>
<dbReference type="Proteomes" id="UP000722095">
    <property type="component" value="Unassembled WGS sequence"/>
</dbReference>
<evidence type="ECO:0000313" key="3">
    <source>
        <dbReference type="Proteomes" id="UP000742560"/>
    </source>
</evidence>
<accession>A0A8T4H2M7</accession>
<protein>
    <submittedName>
        <fullName evidence="2">Uncharacterized protein</fullName>
    </submittedName>
</protein>